<organism evidence="8 9">
    <name type="scientific">Gimesia chilikensis</name>
    <dbReference type="NCBI Taxonomy" id="2605989"/>
    <lineage>
        <taxon>Bacteria</taxon>
        <taxon>Pseudomonadati</taxon>
        <taxon>Planctomycetota</taxon>
        <taxon>Planctomycetia</taxon>
        <taxon>Planctomycetales</taxon>
        <taxon>Planctomycetaceae</taxon>
        <taxon>Gimesia</taxon>
    </lineage>
</organism>
<evidence type="ECO:0000259" key="7">
    <source>
        <dbReference type="Pfam" id="PF01593"/>
    </source>
</evidence>
<keyword evidence="4 6" id="KW-0560">Oxidoreductase</keyword>
<dbReference type="InterPro" id="IPR050464">
    <property type="entry name" value="Zeta_carotene_desat/Oxidored"/>
</dbReference>
<dbReference type="InterPro" id="IPR002937">
    <property type="entry name" value="Amino_oxidase"/>
</dbReference>
<comment type="subcellular location">
    <subcellularLocation>
        <location evidence="6">Cytoplasm</location>
    </subcellularLocation>
</comment>
<keyword evidence="3 6" id="KW-0274">FAD</keyword>
<dbReference type="Gene3D" id="3.50.50.60">
    <property type="entry name" value="FAD/NAD(P)-binding domain"/>
    <property type="match status" value="1"/>
</dbReference>
<keyword evidence="5 6" id="KW-0350">Heme biosynthesis</keyword>
<evidence type="ECO:0000256" key="5">
    <source>
        <dbReference type="ARBA" id="ARBA00023133"/>
    </source>
</evidence>
<dbReference type="GO" id="GO:0004729">
    <property type="term" value="F:oxygen-dependent protoporphyrinogen oxidase activity"/>
    <property type="evidence" value="ECO:0007669"/>
    <property type="project" value="UniProtKB-UniRule"/>
</dbReference>
<gene>
    <name evidence="8" type="primary">hemY</name>
    <name evidence="8" type="ORF">HG66A1_24330</name>
</gene>
<dbReference type="PANTHER" id="PTHR42923">
    <property type="entry name" value="PROTOPORPHYRINOGEN OXIDASE"/>
    <property type="match status" value="1"/>
</dbReference>
<protein>
    <recommendedName>
        <fullName evidence="6">Coproporphyrinogen III oxidase</fullName>
        <ecNumber evidence="6">1.3.3.15</ecNumber>
    </recommendedName>
</protein>
<dbReference type="Gene3D" id="3.90.660.20">
    <property type="entry name" value="Protoporphyrinogen oxidase, mitochondrial, domain 2"/>
    <property type="match status" value="1"/>
</dbReference>
<evidence type="ECO:0000256" key="2">
    <source>
        <dbReference type="ARBA" id="ARBA00022630"/>
    </source>
</evidence>
<dbReference type="GO" id="GO:0005737">
    <property type="term" value="C:cytoplasm"/>
    <property type="evidence" value="ECO:0007669"/>
    <property type="project" value="UniProtKB-SubCell"/>
</dbReference>
<dbReference type="RefSeq" id="WP_145183750.1">
    <property type="nucleotide sequence ID" value="NZ_CP036266.1"/>
</dbReference>
<comment type="function">
    <text evidence="6">Involved in coproporphyrin-dependent heme b biosynthesis. Catalyzes the oxidation of coproporphyrinogen III to coproporphyrin III.</text>
</comment>
<dbReference type="InterPro" id="IPR004572">
    <property type="entry name" value="Protoporphyrinogen_oxidase"/>
</dbReference>
<dbReference type="SUPFAM" id="SSF51905">
    <property type="entry name" value="FAD/NAD(P)-binding domain"/>
    <property type="match status" value="1"/>
</dbReference>
<dbReference type="EMBL" id="CP036266">
    <property type="protein sequence ID" value="QDT20645.1"/>
    <property type="molecule type" value="Genomic_DNA"/>
</dbReference>
<evidence type="ECO:0000313" key="9">
    <source>
        <dbReference type="Proteomes" id="UP000320421"/>
    </source>
</evidence>
<keyword evidence="9" id="KW-1185">Reference proteome</keyword>
<dbReference type="InterPro" id="IPR036188">
    <property type="entry name" value="FAD/NAD-bd_sf"/>
</dbReference>
<dbReference type="Proteomes" id="UP000320421">
    <property type="component" value="Chromosome"/>
</dbReference>
<dbReference type="NCBIfam" id="TIGR00562">
    <property type="entry name" value="proto_IX_ox"/>
    <property type="match status" value="1"/>
</dbReference>
<dbReference type="Pfam" id="PF01593">
    <property type="entry name" value="Amino_oxidase"/>
    <property type="match status" value="1"/>
</dbReference>
<dbReference type="Gene3D" id="1.10.3110.10">
    <property type="entry name" value="protoporphyrinogen ix oxidase, domain 3"/>
    <property type="match status" value="1"/>
</dbReference>
<dbReference type="SUPFAM" id="SSF54373">
    <property type="entry name" value="FAD-linked reductases, C-terminal domain"/>
    <property type="match status" value="1"/>
</dbReference>
<feature type="domain" description="Amine oxidase" evidence="7">
    <location>
        <begin position="21"/>
        <end position="483"/>
    </location>
</feature>
<dbReference type="EC" id="1.3.3.15" evidence="6"/>
<comment type="pathway">
    <text evidence="6">Porphyrin-containing compound metabolism; protoheme biosynthesis.</text>
</comment>
<accession>A0A517PMP6</accession>
<dbReference type="UniPathway" id="UPA00252"/>
<evidence type="ECO:0000313" key="8">
    <source>
        <dbReference type="EMBL" id="QDT20645.1"/>
    </source>
</evidence>
<dbReference type="OrthoDB" id="9805195at2"/>
<keyword evidence="6" id="KW-0963">Cytoplasm</keyword>
<evidence type="ECO:0000256" key="4">
    <source>
        <dbReference type="ARBA" id="ARBA00023002"/>
    </source>
</evidence>
<comment type="cofactor">
    <cofactor evidence="1 6">
        <name>FAD</name>
        <dbReference type="ChEBI" id="CHEBI:57692"/>
    </cofactor>
</comment>
<comment type="catalytic activity">
    <reaction evidence="6">
        <text>coproporphyrinogen III + 3 O2 = coproporphyrin III + 3 H2O2</text>
        <dbReference type="Rhea" id="RHEA:43436"/>
        <dbReference type="ChEBI" id="CHEBI:15379"/>
        <dbReference type="ChEBI" id="CHEBI:16240"/>
        <dbReference type="ChEBI" id="CHEBI:57309"/>
        <dbReference type="ChEBI" id="CHEBI:131725"/>
        <dbReference type="EC" id="1.3.3.15"/>
    </reaction>
</comment>
<comment type="similarity">
    <text evidence="6">Belongs to the protoporphyrinogen/coproporphyrinogen oxidase family. Coproporphyrinogen III oxidase subfamily.</text>
</comment>
<dbReference type="AlphaFoldDB" id="A0A517PMP6"/>
<keyword evidence="2 6" id="KW-0285">Flavoprotein</keyword>
<name>A0A517PMP6_9PLAN</name>
<reference evidence="8 9" key="1">
    <citation type="submission" date="2019-02" db="EMBL/GenBank/DDBJ databases">
        <title>Deep-cultivation of Planctomycetes and their phenomic and genomic characterization uncovers novel biology.</title>
        <authorList>
            <person name="Wiegand S."/>
            <person name="Jogler M."/>
            <person name="Boedeker C."/>
            <person name="Pinto D."/>
            <person name="Vollmers J."/>
            <person name="Rivas-Marin E."/>
            <person name="Kohn T."/>
            <person name="Peeters S.H."/>
            <person name="Heuer A."/>
            <person name="Rast P."/>
            <person name="Oberbeckmann S."/>
            <person name="Bunk B."/>
            <person name="Jeske O."/>
            <person name="Meyerdierks A."/>
            <person name="Storesund J.E."/>
            <person name="Kallscheuer N."/>
            <person name="Luecker S."/>
            <person name="Lage O.M."/>
            <person name="Pohl T."/>
            <person name="Merkel B.J."/>
            <person name="Hornburger P."/>
            <person name="Mueller R.-W."/>
            <person name="Bruemmer F."/>
            <person name="Labrenz M."/>
            <person name="Spormann A.M."/>
            <person name="Op den Camp H."/>
            <person name="Overmann J."/>
            <person name="Amann R."/>
            <person name="Jetten M.S.M."/>
            <person name="Mascher T."/>
            <person name="Medema M.H."/>
            <person name="Devos D.P."/>
            <person name="Kaster A.-K."/>
            <person name="Ovreas L."/>
            <person name="Rohde M."/>
            <person name="Galperin M.Y."/>
            <person name="Jogler C."/>
        </authorList>
    </citation>
    <scope>NUCLEOTIDE SEQUENCE [LARGE SCALE GENOMIC DNA]</scope>
    <source>
        <strain evidence="8 9">HG66A1</strain>
    </source>
</reference>
<proteinExistence type="inferred from homology"/>
<dbReference type="PANTHER" id="PTHR42923:SF3">
    <property type="entry name" value="PROTOPORPHYRINOGEN OXIDASE"/>
    <property type="match status" value="1"/>
</dbReference>
<evidence type="ECO:0000256" key="1">
    <source>
        <dbReference type="ARBA" id="ARBA00001974"/>
    </source>
</evidence>
<evidence type="ECO:0000256" key="6">
    <source>
        <dbReference type="RuleBase" id="RU364052"/>
    </source>
</evidence>
<dbReference type="GO" id="GO:0006783">
    <property type="term" value="P:heme biosynthetic process"/>
    <property type="evidence" value="ECO:0007669"/>
    <property type="project" value="UniProtKB-UniRule"/>
</dbReference>
<sequence>MTDSNPSTAVKRIAVIGGGVTGLSAAHHILELSDEQQQPVEVTLYESQPESGGWIGTIDQGDYLIDTGADMFITNKPAGINLCKRLGLVDQLISTDTRYRGALVLSRGLTVPVPLGFELMTPSRMLPMLRTPLLSFWGKIRMGLEYFLPRRHSSSGLDQDDESLAHFVTRRFGGEALTRLVQPLVAGIYTSDPEKLSLRATLPRFLDMERDHRSLIKAARHQKKAARSQSDATGARYGLFAAFKGGMQTLTRTLAERVSERGTILYEHCVTHVVPSAGGGYEVTMASKGAAQTQHFDAVLIAAPTHQAASMTTGFAPELSSLLAQIEYASTAILVNIYKLSDIKHPLRAFGLVIPAAEKRKIFAVAFASRKFPGRAPEDCIQLRTFIGGAMQSEMLEHTDEELQEIVRSELDDILGLHGKPLFSKLLRHNQSMPQYHLGHLELVEQIEQQASRYPGLELAGNAYRGVGIPDSIQSAEDAADRLMLTLTADASAQSP</sequence>
<evidence type="ECO:0000256" key="3">
    <source>
        <dbReference type="ARBA" id="ARBA00022827"/>
    </source>
</evidence>